<dbReference type="OrthoDB" id="374421at2157"/>
<dbReference type="eggNOG" id="arCOG05413">
    <property type="taxonomic scope" value="Archaea"/>
</dbReference>
<sequence>MGIFWMTNIIIVALEAVFLGIILYFYIGIVRKAGGKFVAPMIAFSSLFLVQSILSAYFYYDFSHFAGYRIAVPLIAVNSLGLVSFIMLFFTMRQ</sequence>
<accession>Q9HLC2</accession>
<feature type="transmembrane region" description="Helical" evidence="1">
    <location>
        <begin position="66"/>
        <end position="90"/>
    </location>
</feature>
<organism evidence="2 3">
    <name type="scientific">Thermoplasma acidophilum (strain ATCC 25905 / DSM 1728 / JCM 9062 / NBRC 15155 / AMRC-C165)</name>
    <dbReference type="NCBI Taxonomy" id="273075"/>
    <lineage>
        <taxon>Archaea</taxon>
        <taxon>Methanobacteriati</taxon>
        <taxon>Thermoplasmatota</taxon>
        <taxon>Thermoplasmata</taxon>
        <taxon>Thermoplasmatales</taxon>
        <taxon>Thermoplasmataceae</taxon>
        <taxon>Thermoplasma</taxon>
    </lineage>
</organism>
<dbReference type="KEGG" id="tac:Ta0307"/>
<dbReference type="STRING" id="273075.gene:9571524"/>
<keyword evidence="1" id="KW-0472">Membrane</keyword>
<evidence type="ECO:0000313" key="3">
    <source>
        <dbReference type="Proteomes" id="UP000001024"/>
    </source>
</evidence>
<proteinExistence type="predicted"/>
<gene>
    <name evidence="2" type="ordered locus">Ta0307</name>
</gene>
<dbReference type="EMBL" id="AL445063">
    <property type="protein sequence ID" value="CAC11452.1"/>
    <property type="molecule type" value="Genomic_DNA"/>
</dbReference>
<evidence type="ECO:0000313" key="2">
    <source>
        <dbReference type="EMBL" id="CAC11452.1"/>
    </source>
</evidence>
<dbReference type="Pfam" id="PF26119">
    <property type="entry name" value="DUF8036"/>
    <property type="match status" value="1"/>
</dbReference>
<name>Q9HLC2_THEAC</name>
<dbReference type="RefSeq" id="WP_010900736.1">
    <property type="nucleotide sequence ID" value="NC_002578.1"/>
</dbReference>
<dbReference type="InParanoid" id="Q9HLC2"/>
<keyword evidence="1" id="KW-1133">Transmembrane helix</keyword>
<reference evidence="2 3" key="1">
    <citation type="journal article" date="2000" name="Nature">
        <title>The genome sequence of the thermoacidophilic scavenger Thermoplasma acidophilum.</title>
        <authorList>
            <person name="Ruepp A."/>
            <person name="Graml W."/>
            <person name="Santos-Martinez M.L."/>
            <person name="Koretke K.K."/>
            <person name="Volker C."/>
            <person name="Mewes H.W."/>
            <person name="Frishman D."/>
            <person name="Stocker S."/>
            <person name="Lupas A.N."/>
            <person name="Baumeister W."/>
        </authorList>
    </citation>
    <scope>NUCLEOTIDE SEQUENCE [LARGE SCALE GENOMIC DNA]</scope>
    <source>
        <strain evidence="3">ATCC 25905 / DSM 1728 / JCM 9062 / NBRC 15155 / AMRC-C165</strain>
    </source>
</reference>
<keyword evidence="3" id="KW-1185">Reference proteome</keyword>
<dbReference type="InterPro" id="IPR058349">
    <property type="entry name" value="DUF8036"/>
</dbReference>
<keyword evidence="1" id="KW-0812">Transmembrane</keyword>
<protein>
    <submittedName>
        <fullName evidence="2">Conserved hypothetical membrane protein</fullName>
    </submittedName>
</protein>
<dbReference type="HOGENOM" id="CLU_184954_0_0_2"/>
<evidence type="ECO:0000256" key="1">
    <source>
        <dbReference type="SAM" id="Phobius"/>
    </source>
</evidence>
<dbReference type="AlphaFoldDB" id="Q9HLC2"/>
<feature type="transmembrane region" description="Helical" evidence="1">
    <location>
        <begin position="38"/>
        <end position="60"/>
    </location>
</feature>
<dbReference type="PaxDb" id="273075-Ta0307"/>
<dbReference type="Proteomes" id="UP000001024">
    <property type="component" value="Chromosome"/>
</dbReference>
<feature type="transmembrane region" description="Helical" evidence="1">
    <location>
        <begin position="6"/>
        <end position="26"/>
    </location>
</feature>
<dbReference type="EnsemblBacteria" id="CAC11452">
    <property type="protein sequence ID" value="CAC11452"/>
    <property type="gene ID" value="CAC11452"/>
</dbReference>